<evidence type="ECO:0000313" key="6">
    <source>
        <dbReference type="EMBL" id="QNV38887.1"/>
    </source>
</evidence>
<dbReference type="SUPFAM" id="SSF56601">
    <property type="entry name" value="beta-lactamase/transpeptidase-like"/>
    <property type="match status" value="1"/>
</dbReference>
<dbReference type="GO" id="GO:0005886">
    <property type="term" value="C:plasma membrane"/>
    <property type="evidence" value="ECO:0007669"/>
    <property type="project" value="TreeGrafter"/>
</dbReference>
<dbReference type="AlphaFoldDB" id="A0A7H2BGU1"/>
<dbReference type="Pfam" id="PF00905">
    <property type="entry name" value="Transpeptidase"/>
    <property type="match status" value="1"/>
</dbReference>
<dbReference type="InterPro" id="IPR005311">
    <property type="entry name" value="PBP_dimer"/>
</dbReference>
<dbReference type="InterPro" id="IPR001460">
    <property type="entry name" value="PCN-bd_Tpept"/>
</dbReference>
<dbReference type="InterPro" id="IPR036138">
    <property type="entry name" value="PBP_dimer_sf"/>
</dbReference>
<comment type="subcellular location">
    <subcellularLocation>
        <location evidence="1">Membrane</location>
    </subcellularLocation>
</comment>
<dbReference type="GO" id="GO:0071555">
    <property type="term" value="P:cell wall organization"/>
    <property type="evidence" value="ECO:0007669"/>
    <property type="project" value="TreeGrafter"/>
</dbReference>
<organism evidence="6 7">
    <name type="scientific">Rothia terrae</name>
    <dbReference type="NCBI Taxonomy" id="396015"/>
    <lineage>
        <taxon>Bacteria</taxon>
        <taxon>Bacillati</taxon>
        <taxon>Actinomycetota</taxon>
        <taxon>Actinomycetes</taxon>
        <taxon>Micrococcales</taxon>
        <taxon>Micrococcaceae</taxon>
        <taxon>Rothia</taxon>
    </lineage>
</organism>
<dbReference type="Pfam" id="PF03717">
    <property type="entry name" value="PBP_dimer"/>
    <property type="match status" value="1"/>
</dbReference>
<dbReference type="Gene3D" id="3.30.450.330">
    <property type="match status" value="1"/>
</dbReference>
<dbReference type="SUPFAM" id="SSF56519">
    <property type="entry name" value="Penicillin binding protein dimerisation domain"/>
    <property type="match status" value="1"/>
</dbReference>
<feature type="domain" description="Penicillin-binding protein dimerisation" evidence="5">
    <location>
        <begin position="48"/>
        <end position="223"/>
    </location>
</feature>
<dbReference type="KEGG" id="rter:IDM49_07565"/>
<protein>
    <submittedName>
        <fullName evidence="6">Penicillin-binding protein 2</fullName>
    </submittedName>
</protein>
<gene>
    <name evidence="6" type="ORF">IDM49_07565</name>
</gene>
<keyword evidence="7" id="KW-1185">Reference proteome</keyword>
<evidence type="ECO:0000256" key="2">
    <source>
        <dbReference type="ARBA" id="ARBA00007171"/>
    </source>
</evidence>
<dbReference type="PANTHER" id="PTHR30627">
    <property type="entry name" value="PEPTIDOGLYCAN D,D-TRANSPEPTIDASE"/>
    <property type="match status" value="1"/>
</dbReference>
<evidence type="ECO:0000259" key="5">
    <source>
        <dbReference type="Pfam" id="PF03717"/>
    </source>
</evidence>
<evidence type="ECO:0000313" key="7">
    <source>
        <dbReference type="Proteomes" id="UP000516404"/>
    </source>
</evidence>
<reference evidence="6 7" key="1">
    <citation type="submission" date="2020-09" db="EMBL/GenBank/DDBJ databases">
        <title>Investigation of environmental microbes.</title>
        <authorList>
            <person name="Ou Y."/>
            <person name="Kang Q."/>
        </authorList>
    </citation>
    <scope>NUCLEOTIDE SEQUENCE [LARGE SCALE GENOMIC DNA]</scope>
    <source>
        <strain evidence="6 7">KJZ-14</strain>
    </source>
</reference>
<accession>A0A7H2BGU1</accession>
<dbReference type="InterPro" id="IPR050515">
    <property type="entry name" value="Beta-lactam/transpept"/>
</dbReference>
<dbReference type="GO" id="GO:0008658">
    <property type="term" value="F:penicillin binding"/>
    <property type="evidence" value="ECO:0007669"/>
    <property type="project" value="InterPro"/>
</dbReference>
<dbReference type="Gene3D" id="3.40.710.10">
    <property type="entry name" value="DD-peptidase/beta-lactamase superfamily"/>
    <property type="match status" value="1"/>
</dbReference>
<dbReference type="PANTHER" id="PTHR30627:SF1">
    <property type="entry name" value="PEPTIDOGLYCAN D,D-TRANSPEPTIDASE FTSI"/>
    <property type="match status" value="1"/>
</dbReference>
<dbReference type="EMBL" id="CP061539">
    <property type="protein sequence ID" value="QNV38887.1"/>
    <property type="molecule type" value="Genomic_DNA"/>
</dbReference>
<comment type="similarity">
    <text evidence="2">Belongs to the transpeptidase family.</text>
</comment>
<dbReference type="InterPro" id="IPR012338">
    <property type="entry name" value="Beta-lactam/transpept-like"/>
</dbReference>
<dbReference type="Gene3D" id="3.90.1310.10">
    <property type="entry name" value="Penicillin-binding protein 2a (Domain 2)"/>
    <property type="match status" value="1"/>
</dbReference>
<dbReference type="Proteomes" id="UP000516404">
    <property type="component" value="Chromosome"/>
</dbReference>
<evidence type="ECO:0000256" key="1">
    <source>
        <dbReference type="ARBA" id="ARBA00004370"/>
    </source>
</evidence>
<keyword evidence="3" id="KW-0472">Membrane</keyword>
<sequence length="598" mass="65350">MGRRGFLASTLAVGGTAALGGRLLYLQGLDPTGRAAKALEQRTRTVEVPALRGEILDINGNVMARTVQRYNITVDQKAVQDFDRNVQQDDGTYKSEKISPVQVVYELADILKMKDNDVKTALDGDSSYHVIKENVTPDVYNRISALDIPYIYGEVISDRLYPDGSVGGSIVGRYSIIEEKVEGTENDVQDTNYSVGIEKVFEEELAGVSGSRTYEISADGVRIPVGEEHIKQAENGKSVRLTINQDIQYFAQQVVKARADELKAEWACAVVMDVRDGSVLALADSSTMDPGSEKFKLEDMTPRAISQAVEPGSTEKLLTASAVIDQGLADPLTVFDVPAQLEIDGQTITDAFDHGAEKRTLNGIIADSMNTGTVLAGKQLTPEQRYDWIKKYGMGEYTGIELSGESQGLVSDWREWDVRQQYTVLFGQGVAQTPLQTCMIYQTLGNKGVRLKPRIVDAIIDTDGTEHKTEVAEGIRVVSEKTAEQCLTLMENVVEHSKTGDAKVNGYRVGGKTGTAEAPSETKAGFDGYTTSFIGLAPIEDPQYLVGITLQRPQGSVYTVGATAQFSQLMEKVLQTYNVPHSTTEPNVLPKFEDKDKE</sequence>
<name>A0A7H2BGU1_9MICC</name>
<feature type="domain" description="Penicillin-binding protein transpeptidase" evidence="4">
    <location>
        <begin position="268"/>
        <end position="564"/>
    </location>
</feature>
<evidence type="ECO:0000259" key="4">
    <source>
        <dbReference type="Pfam" id="PF00905"/>
    </source>
</evidence>
<evidence type="ECO:0000256" key="3">
    <source>
        <dbReference type="ARBA" id="ARBA00023136"/>
    </source>
</evidence>
<proteinExistence type="inferred from homology"/>